<keyword evidence="2" id="KW-1185">Reference proteome</keyword>
<dbReference type="Proteomes" id="UP001498398">
    <property type="component" value="Unassembled WGS sequence"/>
</dbReference>
<protein>
    <submittedName>
        <fullName evidence="1">Uncharacterized protein</fullName>
    </submittedName>
</protein>
<dbReference type="EMBL" id="JBANRG010000003">
    <property type="protein sequence ID" value="KAK7468901.1"/>
    <property type="molecule type" value="Genomic_DNA"/>
</dbReference>
<organism evidence="1 2">
    <name type="scientific">Marasmiellus scandens</name>
    <dbReference type="NCBI Taxonomy" id="2682957"/>
    <lineage>
        <taxon>Eukaryota</taxon>
        <taxon>Fungi</taxon>
        <taxon>Dikarya</taxon>
        <taxon>Basidiomycota</taxon>
        <taxon>Agaricomycotina</taxon>
        <taxon>Agaricomycetes</taxon>
        <taxon>Agaricomycetidae</taxon>
        <taxon>Agaricales</taxon>
        <taxon>Marasmiineae</taxon>
        <taxon>Omphalotaceae</taxon>
        <taxon>Marasmiellus</taxon>
    </lineage>
</organism>
<gene>
    <name evidence="1" type="ORF">VKT23_003398</name>
</gene>
<sequence length="149" mass="16215">MAAKSSPLVSLSQPMQGVQLNEIGCPEVAVCVFKELLVRSGRDSVLLHCSVPTWGYSDTCVDLHDLYALRTRSLVFIHELVNSLRSCGISASYRLAPAQSPLCAVCASTPDHNATKIKTTLSLLQTAKLQKRENVFLADLEQCPSLILT</sequence>
<evidence type="ECO:0000313" key="1">
    <source>
        <dbReference type="EMBL" id="KAK7468901.1"/>
    </source>
</evidence>
<reference evidence="1 2" key="1">
    <citation type="submission" date="2024-01" db="EMBL/GenBank/DDBJ databases">
        <title>A draft genome for the cacao thread blight pathogen Marasmiellus scandens.</title>
        <authorList>
            <person name="Baruah I.K."/>
            <person name="Leung J."/>
            <person name="Bukari Y."/>
            <person name="Amoako-Attah I."/>
            <person name="Meinhardt L.W."/>
            <person name="Bailey B.A."/>
            <person name="Cohen S.P."/>
        </authorList>
    </citation>
    <scope>NUCLEOTIDE SEQUENCE [LARGE SCALE GENOMIC DNA]</scope>
    <source>
        <strain evidence="1 2">GH-19</strain>
    </source>
</reference>
<comment type="caution">
    <text evidence="1">The sequence shown here is derived from an EMBL/GenBank/DDBJ whole genome shotgun (WGS) entry which is preliminary data.</text>
</comment>
<proteinExistence type="predicted"/>
<accession>A0ABR1JX29</accession>
<evidence type="ECO:0000313" key="2">
    <source>
        <dbReference type="Proteomes" id="UP001498398"/>
    </source>
</evidence>
<name>A0ABR1JX29_9AGAR</name>